<accession>A0A2X2SPP1</accession>
<evidence type="ECO:0000256" key="1">
    <source>
        <dbReference type="SAM" id="Phobius"/>
    </source>
</evidence>
<reference evidence="2 3" key="1">
    <citation type="submission" date="2018-06" db="EMBL/GenBank/DDBJ databases">
        <authorList>
            <consortium name="Pathogen Informatics"/>
            <person name="Doyle S."/>
        </authorList>
    </citation>
    <scope>NUCLEOTIDE SEQUENCE [LARGE SCALE GENOMIC DNA]</scope>
    <source>
        <strain evidence="2 3">NCTC11545</strain>
    </source>
</reference>
<proteinExistence type="predicted"/>
<keyword evidence="1" id="KW-0472">Membrane</keyword>
<dbReference type="AlphaFoldDB" id="A0A2X2SPP1"/>
<keyword evidence="1" id="KW-1133">Transmembrane helix</keyword>
<name>A0A2X2SPP1_CAPOC</name>
<dbReference type="RefSeq" id="WP_111972571.1">
    <property type="nucleotide sequence ID" value="NZ_UAVS01000005.1"/>
</dbReference>
<sequence length="128" mass="15298">MRKLVIKFFALDYIVRVFGSTYNWTRGANIIFPLFILAGMCLLSELYVLLCIMVCLIAIAVFFGFAYFQLFPLTENDRKYFDDVQRWQFNRYYNIQQQIDVKTNSIWCLLSNIIFIALFLVCYFIEFV</sequence>
<feature type="transmembrane region" description="Helical" evidence="1">
    <location>
        <begin position="106"/>
        <end position="126"/>
    </location>
</feature>
<gene>
    <name evidence="2" type="ORF">NCTC11545_01181</name>
</gene>
<evidence type="ECO:0000313" key="2">
    <source>
        <dbReference type="EMBL" id="SQA93804.1"/>
    </source>
</evidence>
<evidence type="ECO:0000313" key="3">
    <source>
        <dbReference type="Proteomes" id="UP000250169"/>
    </source>
</evidence>
<dbReference type="Proteomes" id="UP000250169">
    <property type="component" value="Unassembled WGS sequence"/>
</dbReference>
<organism evidence="2 3">
    <name type="scientific">Capnocytophaga ochracea</name>
    <dbReference type="NCBI Taxonomy" id="1018"/>
    <lineage>
        <taxon>Bacteria</taxon>
        <taxon>Pseudomonadati</taxon>
        <taxon>Bacteroidota</taxon>
        <taxon>Flavobacteriia</taxon>
        <taxon>Flavobacteriales</taxon>
        <taxon>Flavobacteriaceae</taxon>
        <taxon>Capnocytophaga</taxon>
    </lineage>
</organism>
<keyword evidence="1" id="KW-0812">Transmembrane</keyword>
<protein>
    <submittedName>
        <fullName evidence="2">Uncharacterized protein</fullName>
    </submittedName>
</protein>
<dbReference type="EMBL" id="UAVS01000005">
    <property type="protein sequence ID" value="SQA93804.1"/>
    <property type="molecule type" value="Genomic_DNA"/>
</dbReference>
<feature type="transmembrane region" description="Helical" evidence="1">
    <location>
        <begin position="46"/>
        <end position="68"/>
    </location>
</feature>
<feature type="transmembrane region" description="Helical" evidence="1">
    <location>
        <begin position="21"/>
        <end position="40"/>
    </location>
</feature>